<dbReference type="RefSeq" id="WP_106585355.1">
    <property type="nucleotide sequence ID" value="NZ_PYGA01000018.1"/>
</dbReference>
<organism evidence="6 7">
    <name type="scientific">Murinocardiopsis flavida</name>
    <dbReference type="NCBI Taxonomy" id="645275"/>
    <lineage>
        <taxon>Bacteria</taxon>
        <taxon>Bacillati</taxon>
        <taxon>Actinomycetota</taxon>
        <taxon>Actinomycetes</taxon>
        <taxon>Streptosporangiales</taxon>
        <taxon>Nocardiopsidaceae</taxon>
        <taxon>Murinocardiopsis</taxon>
    </lineage>
</organism>
<proteinExistence type="predicted"/>
<dbReference type="AlphaFoldDB" id="A0A2P8D559"/>
<dbReference type="PANTHER" id="PTHR42681">
    <property type="entry name" value="MALONYL-COA-ACYL CARRIER PROTEIN TRANSACYLASE, MITOCHONDRIAL"/>
    <property type="match status" value="1"/>
</dbReference>
<dbReference type="Proteomes" id="UP000240542">
    <property type="component" value="Unassembled WGS sequence"/>
</dbReference>
<evidence type="ECO:0000256" key="4">
    <source>
        <dbReference type="ARBA" id="ARBA00048462"/>
    </source>
</evidence>
<dbReference type="Gene3D" id="3.30.70.250">
    <property type="entry name" value="Malonyl-CoA ACP transacylase, ACP-binding"/>
    <property type="match status" value="1"/>
</dbReference>
<reference evidence="6 7" key="1">
    <citation type="submission" date="2018-03" db="EMBL/GenBank/DDBJ databases">
        <title>Genomic Encyclopedia of Archaeal and Bacterial Type Strains, Phase II (KMG-II): from individual species to whole genera.</title>
        <authorList>
            <person name="Goeker M."/>
        </authorList>
    </citation>
    <scope>NUCLEOTIDE SEQUENCE [LARGE SCALE GENOMIC DNA]</scope>
    <source>
        <strain evidence="6 7">DSM 45312</strain>
    </source>
</reference>
<dbReference type="EC" id="2.3.1.39" evidence="1"/>
<dbReference type="InterPro" id="IPR016035">
    <property type="entry name" value="Acyl_Trfase/lysoPLipase"/>
</dbReference>
<dbReference type="Gene3D" id="3.40.366.10">
    <property type="entry name" value="Malonyl-Coenzyme A Acyl Carrier Protein, domain 2"/>
    <property type="match status" value="1"/>
</dbReference>
<gene>
    <name evidence="6" type="ORF">CLV63_118112</name>
</gene>
<dbReference type="GO" id="GO:0004314">
    <property type="term" value="F:[acyl-carrier-protein] S-malonyltransferase activity"/>
    <property type="evidence" value="ECO:0007669"/>
    <property type="project" value="UniProtKB-EC"/>
</dbReference>
<dbReference type="GO" id="GO:0006633">
    <property type="term" value="P:fatty acid biosynthetic process"/>
    <property type="evidence" value="ECO:0007669"/>
    <property type="project" value="TreeGrafter"/>
</dbReference>
<evidence type="ECO:0000313" key="6">
    <source>
        <dbReference type="EMBL" id="PSK92351.1"/>
    </source>
</evidence>
<dbReference type="SUPFAM" id="SSF52151">
    <property type="entry name" value="FabD/lysophospholipase-like"/>
    <property type="match status" value="1"/>
</dbReference>
<evidence type="ECO:0000259" key="5">
    <source>
        <dbReference type="SMART" id="SM00827"/>
    </source>
</evidence>
<evidence type="ECO:0000256" key="1">
    <source>
        <dbReference type="ARBA" id="ARBA00013258"/>
    </source>
</evidence>
<name>A0A2P8D559_9ACTN</name>
<dbReference type="SMART" id="SM00827">
    <property type="entry name" value="PKS_AT"/>
    <property type="match status" value="1"/>
</dbReference>
<evidence type="ECO:0000313" key="7">
    <source>
        <dbReference type="Proteomes" id="UP000240542"/>
    </source>
</evidence>
<keyword evidence="7" id="KW-1185">Reference proteome</keyword>
<dbReference type="OrthoDB" id="2829092at2"/>
<dbReference type="GO" id="GO:0005829">
    <property type="term" value="C:cytosol"/>
    <property type="evidence" value="ECO:0007669"/>
    <property type="project" value="TreeGrafter"/>
</dbReference>
<comment type="catalytic activity">
    <reaction evidence="4">
        <text>holo-[ACP] + malonyl-CoA = malonyl-[ACP] + CoA</text>
        <dbReference type="Rhea" id="RHEA:41792"/>
        <dbReference type="Rhea" id="RHEA-COMP:9623"/>
        <dbReference type="Rhea" id="RHEA-COMP:9685"/>
        <dbReference type="ChEBI" id="CHEBI:57287"/>
        <dbReference type="ChEBI" id="CHEBI:57384"/>
        <dbReference type="ChEBI" id="CHEBI:64479"/>
        <dbReference type="ChEBI" id="CHEBI:78449"/>
        <dbReference type="EC" id="2.3.1.39"/>
    </reaction>
</comment>
<dbReference type="InterPro" id="IPR001227">
    <property type="entry name" value="Ac_transferase_dom_sf"/>
</dbReference>
<sequence length="318" mass="34017">MNTETPTAVLLNPQVVVEPGDYRALYDEHSSVRDAFDDASGVLGFDLAGAFLDDDPALINSGTVVRPASLAIATAIYGMTVARGRPPTYLAGLSLGAIVAGHLSGHMSFRDAVRMTHLMPAIEDRVFAGKGLGVAFYYGVDIAAFEDAMRREVAAGRVLSPCAYTAADQMILTGELGALRAMNVRAVACGGVGVVIPHGPPAHSPLPVLHEVEERFRGEWRYRDPAGDPDIPVICNLTSRVLATGDELTDSFIRQYSRTVHWERGVRRLAELGVRKVTVIGPGHFVLKSLRSTPAEFEVEAFLGAGDLPDPAVGRARS</sequence>
<dbReference type="PANTHER" id="PTHR42681:SF1">
    <property type="entry name" value="MALONYL-COA-ACYL CARRIER PROTEIN TRANSACYLASE, MITOCHONDRIAL"/>
    <property type="match status" value="1"/>
</dbReference>
<keyword evidence="3" id="KW-0012">Acyltransferase</keyword>
<dbReference type="InterPro" id="IPR014043">
    <property type="entry name" value="Acyl_transferase_dom"/>
</dbReference>
<keyword evidence="2 6" id="KW-0808">Transferase</keyword>
<evidence type="ECO:0000256" key="2">
    <source>
        <dbReference type="ARBA" id="ARBA00022679"/>
    </source>
</evidence>
<feature type="domain" description="Malonyl-CoA:ACP transacylase (MAT)" evidence="5">
    <location>
        <begin position="23"/>
        <end position="307"/>
    </location>
</feature>
<evidence type="ECO:0000256" key="3">
    <source>
        <dbReference type="ARBA" id="ARBA00023315"/>
    </source>
</evidence>
<dbReference type="InterPro" id="IPR050858">
    <property type="entry name" value="Mal-CoA-ACP_Trans/PKS_FabD"/>
</dbReference>
<dbReference type="EMBL" id="PYGA01000018">
    <property type="protein sequence ID" value="PSK92351.1"/>
    <property type="molecule type" value="Genomic_DNA"/>
</dbReference>
<accession>A0A2P8D559</accession>
<comment type="caution">
    <text evidence="6">The sequence shown here is derived from an EMBL/GenBank/DDBJ whole genome shotgun (WGS) entry which is preliminary data.</text>
</comment>
<protein>
    <recommendedName>
        <fullName evidence="1">[acyl-carrier-protein] S-malonyltransferase</fullName>
        <ecNumber evidence="1">2.3.1.39</ecNumber>
    </recommendedName>
</protein>